<evidence type="ECO:0000313" key="2">
    <source>
        <dbReference type="Proteomes" id="UP000749646"/>
    </source>
</evidence>
<organism evidence="1 2">
    <name type="scientific">Modicella reniformis</name>
    <dbReference type="NCBI Taxonomy" id="1440133"/>
    <lineage>
        <taxon>Eukaryota</taxon>
        <taxon>Fungi</taxon>
        <taxon>Fungi incertae sedis</taxon>
        <taxon>Mucoromycota</taxon>
        <taxon>Mortierellomycotina</taxon>
        <taxon>Mortierellomycetes</taxon>
        <taxon>Mortierellales</taxon>
        <taxon>Mortierellaceae</taxon>
        <taxon>Modicella</taxon>
    </lineage>
</organism>
<comment type="caution">
    <text evidence="1">The sequence shown here is derived from an EMBL/GenBank/DDBJ whole genome shotgun (WGS) entry which is preliminary data.</text>
</comment>
<name>A0A9P6IJG3_9FUNG</name>
<accession>A0A9P6IJG3</accession>
<reference evidence="1" key="1">
    <citation type="journal article" date="2020" name="Fungal Divers.">
        <title>Resolving the Mortierellaceae phylogeny through synthesis of multi-gene phylogenetics and phylogenomics.</title>
        <authorList>
            <person name="Vandepol N."/>
            <person name="Liber J."/>
            <person name="Desiro A."/>
            <person name="Na H."/>
            <person name="Kennedy M."/>
            <person name="Barry K."/>
            <person name="Grigoriev I.V."/>
            <person name="Miller A.N."/>
            <person name="O'Donnell K."/>
            <person name="Stajich J.E."/>
            <person name="Bonito G."/>
        </authorList>
    </citation>
    <scope>NUCLEOTIDE SEQUENCE</scope>
    <source>
        <strain evidence="1">MES-2147</strain>
    </source>
</reference>
<gene>
    <name evidence="1" type="ORF">BGZ65_008009</name>
</gene>
<keyword evidence="2" id="KW-1185">Reference proteome</keyword>
<dbReference type="EMBL" id="JAAAHW010010533">
    <property type="protein sequence ID" value="KAF9924980.1"/>
    <property type="molecule type" value="Genomic_DNA"/>
</dbReference>
<protein>
    <submittedName>
        <fullName evidence="1">Uncharacterized protein</fullName>
    </submittedName>
</protein>
<evidence type="ECO:0000313" key="1">
    <source>
        <dbReference type="EMBL" id="KAF9924980.1"/>
    </source>
</evidence>
<proteinExistence type="predicted"/>
<dbReference type="Proteomes" id="UP000749646">
    <property type="component" value="Unassembled WGS sequence"/>
</dbReference>
<dbReference type="AlphaFoldDB" id="A0A9P6IJG3"/>
<sequence>MEHRESLRSKALVVARKGIEDLEGRIKRNVRLRKRHFLNIRKHQEARAAFARQRLGILVYHVPGLLKCLQITRPQLQVFYMVSKNDYNQN</sequence>
<feature type="non-terminal residue" evidence="1">
    <location>
        <position position="1"/>
    </location>
</feature>